<dbReference type="Proteomes" id="UP001412067">
    <property type="component" value="Unassembled WGS sequence"/>
</dbReference>
<organism evidence="3 4">
    <name type="scientific">Platanthera guangdongensis</name>
    <dbReference type="NCBI Taxonomy" id="2320717"/>
    <lineage>
        <taxon>Eukaryota</taxon>
        <taxon>Viridiplantae</taxon>
        <taxon>Streptophyta</taxon>
        <taxon>Embryophyta</taxon>
        <taxon>Tracheophyta</taxon>
        <taxon>Spermatophyta</taxon>
        <taxon>Magnoliopsida</taxon>
        <taxon>Liliopsida</taxon>
        <taxon>Asparagales</taxon>
        <taxon>Orchidaceae</taxon>
        <taxon>Orchidoideae</taxon>
        <taxon>Orchideae</taxon>
        <taxon>Orchidinae</taxon>
        <taxon>Platanthera</taxon>
    </lineage>
</organism>
<evidence type="ECO:0000313" key="4">
    <source>
        <dbReference type="Proteomes" id="UP001412067"/>
    </source>
</evidence>
<dbReference type="Pfam" id="PF07479">
    <property type="entry name" value="NAD_Gly3P_dh_C"/>
    <property type="match status" value="1"/>
</dbReference>
<keyword evidence="1" id="KW-0520">NAD</keyword>
<sequence>MLPGGEKLTDAINRTNVSRNGLRASIICGFSNLSAAIMRIGLREMRALSKLLFSSVKDNTFFESCGVADVITTCRKEAMILLMLHFYHIIAT</sequence>
<dbReference type="InterPro" id="IPR006109">
    <property type="entry name" value="G3P_DH_NAD-dep_C"/>
</dbReference>
<evidence type="ECO:0000256" key="1">
    <source>
        <dbReference type="ARBA" id="ARBA00023027"/>
    </source>
</evidence>
<dbReference type="EMBL" id="JBBWWR010000012">
    <property type="protein sequence ID" value="KAK8958303.1"/>
    <property type="molecule type" value="Genomic_DNA"/>
</dbReference>
<dbReference type="InterPro" id="IPR013328">
    <property type="entry name" value="6PGD_dom2"/>
</dbReference>
<evidence type="ECO:0000259" key="2">
    <source>
        <dbReference type="Pfam" id="PF07479"/>
    </source>
</evidence>
<proteinExistence type="predicted"/>
<dbReference type="SUPFAM" id="SSF48179">
    <property type="entry name" value="6-phosphogluconate dehydrogenase C-terminal domain-like"/>
    <property type="match status" value="1"/>
</dbReference>
<accession>A0ABR2M2T0</accession>
<protein>
    <recommendedName>
        <fullName evidence="2">Glycerol-3-phosphate dehydrogenase NAD-dependent C-terminal domain-containing protein</fullName>
    </recommendedName>
</protein>
<dbReference type="PANTHER" id="PTHR11728:SF8">
    <property type="entry name" value="GLYCEROL-3-PHOSPHATE DEHYDROGENASE [NAD(+)]-RELATED"/>
    <property type="match status" value="1"/>
</dbReference>
<dbReference type="Gene3D" id="1.10.1040.10">
    <property type="entry name" value="N-(1-d-carboxylethyl)-l-norvaline Dehydrogenase, domain 2"/>
    <property type="match status" value="1"/>
</dbReference>
<feature type="domain" description="Glycerol-3-phosphate dehydrogenase NAD-dependent C-terminal" evidence="2">
    <location>
        <begin position="31"/>
        <end position="77"/>
    </location>
</feature>
<comment type="caution">
    <text evidence="3">The sequence shown here is derived from an EMBL/GenBank/DDBJ whole genome shotgun (WGS) entry which is preliminary data.</text>
</comment>
<evidence type="ECO:0000313" key="3">
    <source>
        <dbReference type="EMBL" id="KAK8958303.1"/>
    </source>
</evidence>
<dbReference type="InterPro" id="IPR008927">
    <property type="entry name" value="6-PGluconate_DH-like_C_sf"/>
</dbReference>
<gene>
    <name evidence="3" type="ORF">KSP40_PGU022072</name>
</gene>
<dbReference type="PANTHER" id="PTHR11728">
    <property type="entry name" value="GLYCEROL-3-PHOSPHATE DEHYDROGENASE"/>
    <property type="match status" value="1"/>
</dbReference>
<reference evidence="3 4" key="1">
    <citation type="journal article" date="2022" name="Nat. Plants">
        <title>Genomes of leafy and leafless Platanthera orchids illuminate the evolution of mycoheterotrophy.</title>
        <authorList>
            <person name="Li M.H."/>
            <person name="Liu K.W."/>
            <person name="Li Z."/>
            <person name="Lu H.C."/>
            <person name="Ye Q.L."/>
            <person name="Zhang D."/>
            <person name="Wang J.Y."/>
            <person name="Li Y.F."/>
            <person name="Zhong Z.M."/>
            <person name="Liu X."/>
            <person name="Yu X."/>
            <person name="Liu D.K."/>
            <person name="Tu X.D."/>
            <person name="Liu B."/>
            <person name="Hao Y."/>
            <person name="Liao X.Y."/>
            <person name="Jiang Y.T."/>
            <person name="Sun W.H."/>
            <person name="Chen J."/>
            <person name="Chen Y.Q."/>
            <person name="Ai Y."/>
            <person name="Zhai J.W."/>
            <person name="Wu S.S."/>
            <person name="Zhou Z."/>
            <person name="Hsiao Y.Y."/>
            <person name="Wu W.L."/>
            <person name="Chen Y.Y."/>
            <person name="Lin Y.F."/>
            <person name="Hsu J.L."/>
            <person name="Li C.Y."/>
            <person name="Wang Z.W."/>
            <person name="Zhao X."/>
            <person name="Zhong W.Y."/>
            <person name="Ma X.K."/>
            <person name="Ma L."/>
            <person name="Huang J."/>
            <person name="Chen G.Z."/>
            <person name="Huang M.Z."/>
            <person name="Huang L."/>
            <person name="Peng D.H."/>
            <person name="Luo Y.B."/>
            <person name="Zou S.Q."/>
            <person name="Chen S.P."/>
            <person name="Lan S."/>
            <person name="Tsai W.C."/>
            <person name="Van de Peer Y."/>
            <person name="Liu Z.J."/>
        </authorList>
    </citation>
    <scope>NUCLEOTIDE SEQUENCE [LARGE SCALE GENOMIC DNA]</scope>
    <source>
        <strain evidence="3">Lor288</strain>
    </source>
</reference>
<keyword evidence="4" id="KW-1185">Reference proteome</keyword>
<name>A0ABR2M2T0_9ASPA</name>